<feature type="binding site" evidence="6">
    <location>
        <position position="131"/>
    </location>
    <ligand>
        <name>(6R)-10-formyltetrahydrofolate</name>
        <dbReference type="ChEBI" id="CHEBI:195366"/>
    </ligand>
</feature>
<dbReference type="PROSITE" id="PS00373">
    <property type="entry name" value="GART"/>
    <property type="match status" value="1"/>
</dbReference>
<accession>A0A3N1HKZ2</accession>
<evidence type="ECO:0000256" key="6">
    <source>
        <dbReference type="HAMAP-Rule" id="MF_01930"/>
    </source>
</evidence>
<dbReference type="GO" id="GO:0006189">
    <property type="term" value="P:'de novo' IMP biosynthetic process"/>
    <property type="evidence" value="ECO:0007669"/>
    <property type="project" value="UniProtKB-UniRule"/>
</dbReference>
<protein>
    <recommendedName>
        <fullName evidence="6">Phosphoribosylglycinamide formyltransferase</fullName>
        <ecNumber evidence="6">2.1.2.2</ecNumber>
    </recommendedName>
    <alternativeName>
        <fullName evidence="6">5'-phosphoribosylglycinamide transformylase</fullName>
    </alternativeName>
    <alternativeName>
        <fullName evidence="6">GAR transformylase</fullName>
        <shortName evidence="6">GART</shortName>
    </alternativeName>
</protein>
<dbReference type="OrthoDB" id="9806170at2"/>
<keyword evidence="10" id="KW-1185">Reference proteome</keyword>
<evidence type="ECO:0000256" key="2">
    <source>
        <dbReference type="ARBA" id="ARBA00022679"/>
    </source>
</evidence>
<feature type="site" description="Raises pKa of active site His" evidence="6">
    <location>
        <position position="169"/>
    </location>
</feature>
<dbReference type="Proteomes" id="UP000276232">
    <property type="component" value="Unassembled WGS sequence"/>
</dbReference>
<comment type="pathway">
    <text evidence="1 6">Purine metabolism; IMP biosynthesis via de novo pathway; N(2)-formyl-N(1)-(5-phospho-D-ribosyl)glycinamide from N(1)-(5-phospho-D-ribosyl)glycinamide (10-formyl THF route): step 1/1.</text>
</comment>
<name>A0A3N1HKZ2_9ACTN</name>
<dbReference type="Pfam" id="PF00551">
    <property type="entry name" value="Formyl_trans_N"/>
    <property type="match status" value="1"/>
</dbReference>
<dbReference type="CDD" id="cd08645">
    <property type="entry name" value="FMT_core_GART"/>
    <property type="match status" value="1"/>
</dbReference>
<sequence length="227" mass="22864">MAAGGTATPDGAGPGPRDPRDGAGRARVVVLVSGGGTNLAALLRAAQDPAWGADVVAVVSDRADAGGLRHAGAAGVPTTVVALADHPDRAAWDVALTDAVTAAAPDLVVLAGFMRLVGPAFLARLGGRVVNTHPALSPSFPGVRAPADALAYGVKITGATVLLVDEGVDTGAVVAQVAVPVLDDDDVESLHERIKAAERPLLVDVVGRMARHGWSVHPDAPRKVLLP</sequence>
<reference evidence="9 10" key="1">
    <citation type="journal article" date="2015" name="Stand. Genomic Sci.">
        <title>Genomic Encyclopedia of Bacterial and Archaeal Type Strains, Phase III: the genomes of soil and plant-associated and newly described type strains.</title>
        <authorList>
            <person name="Whitman W.B."/>
            <person name="Woyke T."/>
            <person name="Klenk H.P."/>
            <person name="Zhou Y."/>
            <person name="Lilburn T.G."/>
            <person name="Beck B.J."/>
            <person name="De Vos P."/>
            <person name="Vandamme P."/>
            <person name="Eisen J.A."/>
            <person name="Garrity G."/>
            <person name="Hugenholtz P."/>
            <person name="Kyrpides N.C."/>
        </authorList>
    </citation>
    <scope>NUCLEOTIDE SEQUENCE [LARGE SCALE GENOMIC DNA]</scope>
    <source>
        <strain evidence="9 10">CECT 7306</strain>
    </source>
</reference>
<proteinExistence type="inferred from homology"/>
<organism evidence="9 10">
    <name type="scientific">Pseudokineococcus lusitanus</name>
    <dbReference type="NCBI Taxonomy" id="763993"/>
    <lineage>
        <taxon>Bacteria</taxon>
        <taxon>Bacillati</taxon>
        <taxon>Actinomycetota</taxon>
        <taxon>Actinomycetes</taxon>
        <taxon>Kineosporiales</taxon>
        <taxon>Kineosporiaceae</taxon>
        <taxon>Pseudokineococcus</taxon>
    </lineage>
</organism>
<evidence type="ECO:0000256" key="5">
    <source>
        <dbReference type="ARBA" id="ARBA00047664"/>
    </source>
</evidence>
<dbReference type="SUPFAM" id="SSF53328">
    <property type="entry name" value="Formyltransferase"/>
    <property type="match status" value="1"/>
</dbReference>
<dbReference type="NCBIfam" id="TIGR00639">
    <property type="entry name" value="PurN"/>
    <property type="match status" value="1"/>
</dbReference>
<evidence type="ECO:0000313" key="9">
    <source>
        <dbReference type="EMBL" id="ROP43136.1"/>
    </source>
</evidence>
<dbReference type="PANTHER" id="PTHR43369">
    <property type="entry name" value="PHOSPHORIBOSYLGLYCINAMIDE FORMYLTRANSFERASE"/>
    <property type="match status" value="1"/>
</dbReference>
<dbReference type="InterPro" id="IPR002376">
    <property type="entry name" value="Formyl_transf_N"/>
</dbReference>
<keyword evidence="2 6" id="KW-0808">Transferase</keyword>
<dbReference type="GO" id="GO:0005829">
    <property type="term" value="C:cytosol"/>
    <property type="evidence" value="ECO:0007669"/>
    <property type="project" value="TreeGrafter"/>
</dbReference>
<feature type="binding site" evidence="6">
    <location>
        <begin position="36"/>
        <end position="38"/>
    </location>
    <ligand>
        <name>N(1)-(5-phospho-beta-D-ribosyl)glycinamide</name>
        <dbReference type="ChEBI" id="CHEBI:143788"/>
    </ligand>
</feature>
<dbReference type="InParanoid" id="A0A3N1HKZ2"/>
<feature type="region of interest" description="Disordered" evidence="7">
    <location>
        <begin position="1"/>
        <end position="22"/>
    </location>
</feature>
<dbReference type="PANTHER" id="PTHR43369:SF2">
    <property type="entry name" value="PHOSPHORIBOSYLGLYCINAMIDE FORMYLTRANSFERASE"/>
    <property type="match status" value="1"/>
</dbReference>
<dbReference type="FunCoup" id="A0A3N1HKZ2">
    <property type="interactions" value="290"/>
</dbReference>
<dbReference type="FunFam" id="3.40.50.170:FF:000008">
    <property type="entry name" value="Phosphoribosylglycinamide formyltransferase"/>
    <property type="match status" value="1"/>
</dbReference>
<dbReference type="HAMAP" id="MF_01930">
    <property type="entry name" value="PurN"/>
    <property type="match status" value="1"/>
</dbReference>
<dbReference type="GO" id="GO:0004644">
    <property type="term" value="F:phosphoribosylglycinamide formyltransferase activity"/>
    <property type="evidence" value="ECO:0007669"/>
    <property type="project" value="UniProtKB-UniRule"/>
</dbReference>
<dbReference type="AlphaFoldDB" id="A0A3N1HKZ2"/>
<evidence type="ECO:0000313" key="10">
    <source>
        <dbReference type="Proteomes" id="UP000276232"/>
    </source>
</evidence>
<keyword evidence="3 6" id="KW-0658">Purine biosynthesis</keyword>
<dbReference type="InterPro" id="IPR004607">
    <property type="entry name" value="GART"/>
</dbReference>
<comment type="catalytic activity">
    <reaction evidence="5 6">
        <text>N(1)-(5-phospho-beta-D-ribosyl)glycinamide + (6R)-10-formyltetrahydrofolate = N(2)-formyl-N(1)-(5-phospho-beta-D-ribosyl)glycinamide + (6S)-5,6,7,8-tetrahydrofolate + H(+)</text>
        <dbReference type="Rhea" id="RHEA:15053"/>
        <dbReference type="ChEBI" id="CHEBI:15378"/>
        <dbReference type="ChEBI" id="CHEBI:57453"/>
        <dbReference type="ChEBI" id="CHEBI:143788"/>
        <dbReference type="ChEBI" id="CHEBI:147286"/>
        <dbReference type="ChEBI" id="CHEBI:195366"/>
        <dbReference type="EC" id="2.1.2.2"/>
    </reaction>
</comment>
<evidence type="ECO:0000256" key="1">
    <source>
        <dbReference type="ARBA" id="ARBA00005054"/>
    </source>
</evidence>
<feature type="compositionally biased region" description="Low complexity" evidence="7">
    <location>
        <begin position="1"/>
        <end position="11"/>
    </location>
</feature>
<evidence type="ECO:0000256" key="3">
    <source>
        <dbReference type="ARBA" id="ARBA00022755"/>
    </source>
</evidence>
<comment type="caution">
    <text evidence="9">The sequence shown here is derived from an EMBL/GenBank/DDBJ whole genome shotgun (WGS) entry which is preliminary data.</text>
</comment>
<gene>
    <name evidence="6" type="primary">purN</name>
    <name evidence="9" type="ORF">EDC03_1731</name>
</gene>
<evidence type="ECO:0000259" key="8">
    <source>
        <dbReference type="Pfam" id="PF00551"/>
    </source>
</evidence>
<evidence type="ECO:0000256" key="7">
    <source>
        <dbReference type="SAM" id="MobiDB-lite"/>
    </source>
</evidence>
<feature type="active site" description="Proton donor" evidence="6">
    <location>
        <position position="133"/>
    </location>
</feature>
<comment type="function">
    <text evidence="6">Catalyzes the transfer of a formyl group from 10-formyltetrahydrofolate to 5-phospho-ribosyl-glycinamide (GAR), producing 5-phospho-ribosyl-N-formylglycinamide (FGAR) and tetrahydrofolate.</text>
</comment>
<feature type="domain" description="Formyl transferase N-terminal" evidence="8">
    <location>
        <begin position="27"/>
        <end position="206"/>
    </location>
</feature>
<dbReference type="RefSeq" id="WP_123379841.1">
    <property type="nucleotide sequence ID" value="NZ_RJKN01000004.1"/>
</dbReference>
<comment type="similarity">
    <text evidence="4 6">Belongs to the GART family.</text>
</comment>
<dbReference type="InterPro" id="IPR036477">
    <property type="entry name" value="Formyl_transf_N_sf"/>
</dbReference>
<dbReference type="InterPro" id="IPR001555">
    <property type="entry name" value="GART_AS"/>
</dbReference>
<feature type="binding site" evidence="6">
    <location>
        <begin position="114"/>
        <end position="117"/>
    </location>
    <ligand>
        <name>(6R)-10-formyltetrahydrofolate</name>
        <dbReference type="ChEBI" id="CHEBI:195366"/>
    </ligand>
</feature>
<dbReference type="Gene3D" id="3.40.50.170">
    <property type="entry name" value="Formyl transferase, N-terminal domain"/>
    <property type="match status" value="1"/>
</dbReference>
<evidence type="ECO:0000256" key="4">
    <source>
        <dbReference type="ARBA" id="ARBA00038440"/>
    </source>
</evidence>
<dbReference type="EC" id="2.1.2.2" evidence="6"/>
<dbReference type="UniPathway" id="UPA00074">
    <property type="reaction ID" value="UER00126"/>
</dbReference>
<dbReference type="EMBL" id="RJKN01000004">
    <property type="protein sequence ID" value="ROP43136.1"/>
    <property type="molecule type" value="Genomic_DNA"/>
</dbReference>
<feature type="binding site" evidence="6">
    <location>
        <position position="89"/>
    </location>
    <ligand>
        <name>(6R)-10-formyltetrahydrofolate</name>
        <dbReference type="ChEBI" id="CHEBI:195366"/>
    </ligand>
</feature>